<evidence type="ECO:0000313" key="1">
    <source>
        <dbReference type="EMBL" id="AQQ70666.1"/>
    </source>
</evidence>
<dbReference type="STRING" id="1851148.SMSP2_01022"/>
<evidence type="ECO:0000313" key="2">
    <source>
        <dbReference type="Proteomes" id="UP000188181"/>
    </source>
</evidence>
<gene>
    <name evidence="1" type="ORF">SMSP2_01022</name>
</gene>
<dbReference type="Pfam" id="PF10050">
    <property type="entry name" value="DUF2284"/>
    <property type="match status" value="1"/>
</dbReference>
<sequence>MEDKLKYLISKALESGAASAGIISPGDIRFDKGFRLACEQNSCGQYGTNWMCPPAVGPLEDLIPRVKEYSKGVVFQTVYQLEDSFDFEGMMKAADVHRDVLNVFMIIYLNMMNTDRCFRSTRGHVKSVMNAPILRASRAVFRKRQLLP</sequence>
<dbReference type="OrthoDB" id="5420534at2"/>
<proteinExistence type="predicted"/>
<dbReference type="KEGG" id="pbas:SMSP2_01022"/>
<dbReference type="RefSeq" id="WP_146682913.1">
    <property type="nucleotide sequence ID" value="NZ_CP019646.1"/>
</dbReference>
<reference evidence="2" key="1">
    <citation type="submission" date="2017-02" db="EMBL/GenBank/DDBJ databases">
        <title>Comparative genomics and description of representatives of a novel lineage of planctomycetes thriving in anoxic sediments.</title>
        <authorList>
            <person name="Spring S."/>
            <person name="Bunk B."/>
            <person name="Sproer C."/>
        </authorList>
    </citation>
    <scope>NUCLEOTIDE SEQUENCE [LARGE SCALE GENOMIC DNA]</scope>
    <source>
        <strain evidence="2">SM-Chi-D1</strain>
    </source>
</reference>
<organism evidence="1 2">
    <name type="scientific">Limihaloglobus sulfuriphilus</name>
    <dbReference type="NCBI Taxonomy" id="1851148"/>
    <lineage>
        <taxon>Bacteria</taxon>
        <taxon>Pseudomonadati</taxon>
        <taxon>Planctomycetota</taxon>
        <taxon>Phycisphaerae</taxon>
        <taxon>Sedimentisphaerales</taxon>
        <taxon>Sedimentisphaeraceae</taxon>
        <taxon>Limihaloglobus</taxon>
    </lineage>
</organism>
<dbReference type="EMBL" id="CP019646">
    <property type="protein sequence ID" value="AQQ70666.1"/>
    <property type="molecule type" value="Genomic_DNA"/>
</dbReference>
<name>A0A1Q2MD89_9BACT</name>
<keyword evidence="2" id="KW-1185">Reference proteome</keyword>
<protein>
    <submittedName>
        <fullName evidence="1">Putative metal-binding protein</fullName>
    </submittedName>
</protein>
<accession>A0A1Q2MD89</accession>
<dbReference type="InterPro" id="IPR019271">
    <property type="entry name" value="DUF2284_metal-binding"/>
</dbReference>
<dbReference type="AlphaFoldDB" id="A0A1Q2MD89"/>
<dbReference type="Proteomes" id="UP000188181">
    <property type="component" value="Chromosome"/>
</dbReference>